<name>A0A6J4HS00_9CHLR</name>
<evidence type="ECO:0008006" key="2">
    <source>
        <dbReference type="Google" id="ProtNLM"/>
    </source>
</evidence>
<reference evidence="1" key="1">
    <citation type="submission" date="2020-02" db="EMBL/GenBank/DDBJ databases">
        <authorList>
            <person name="Meier V. D."/>
        </authorList>
    </citation>
    <scope>NUCLEOTIDE SEQUENCE</scope>
    <source>
        <strain evidence="1">AVDCRST_MAG77</strain>
    </source>
</reference>
<organism evidence="1">
    <name type="scientific">uncultured Chloroflexota bacterium</name>
    <dbReference type="NCBI Taxonomy" id="166587"/>
    <lineage>
        <taxon>Bacteria</taxon>
        <taxon>Bacillati</taxon>
        <taxon>Chloroflexota</taxon>
        <taxon>environmental samples</taxon>
    </lineage>
</organism>
<dbReference type="InterPro" id="IPR025336">
    <property type="entry name" value="SCO4226-like"/>
</dbReference>
<dbReference type="AlphaFoldDB" id="A0A6J4HS00"/>
<dbReference type="Pfam" id="PF14026">
    <property type="entry name" value="SCO4226-like"/>
    <property type="match status" value="1"/>
</dbReference>
<sequence>MTIPTLDEGPPLHEYAVEFHLPGIGALHWRLAQDLTQAFRKALGGTGTEVRWLEASVTKDTLRCVFVAPDEGAVRAAARTAHLAPDRIFELAAEVTANDRELAA</sequence>
<dbReference type="EMBL" id="CADCTC010000060">
    <property type="protein sequence ID" value="CAA9229486.1"/>
    <property type="molecule type" value="Genomic_DNA"/>
</dbReference>
<proteinExistence type="predicted"/>
<accession>A0A6J4HS00</accession>
<protein>
    <recommendedName>
        <fullName evidence="2">DUF4242 domain-containing protein</fullName>
    </recommendedName>
</protein>
<gene>
    <name evidence="1" type="ORF">AVDCRST_MAG77-920</name>
</gene>
<evidence type="ECO:0000313" key="1">
    <source>
        <dbReference type="EMBL" id="CAA9229486.1"/>
    </source>
</evidence>